<dbReference type="InterPro" id="IPR055300">
    <property type="entry name" value="CWZF3/5/7"/>
</dbReference>
<dbReference type="Proteomes" id="UP001604336">
    <property type="component" value="Unassembled WGS sequence"/>
</dbReference>
<dbReference type="EMBL" id="JBFOLK010000002">
    <property type="protein sequence ID" value="KAL2534429.1"/>
    <property type="molecule type" value="Genomic_DNA"/>
</dbReference>
<organism evidence="2 3">
    <name type="scientific">Abeliophyllum distichum</name>
    <dbReference type="NCBI Taxonomy" id="126358"/>
    <lineage>
        <taxon>Eukaryota</taxon>
        <taxon>Viridiplantae</taxon>
        <taxon>Streptophyta</taxon>
        <taxon>Embryophyta</taxon>
        <taxon>Tracheophyta</taxon>
        <taxon>Spermatophyta</taxon>
        <taxon>Magnoliopsida</taxon>
        <taxon>eudicotyledons</taxon>
        <taxon>Gunneridae</taxon>
        <taxon>Pentapetalae</taxon>
        <taxon>asterids</taxon>
        <taxon>lamiids</taxon>
        <taxon>Lamiales</taxon>
        <taxon>Oleaceae</taxon>
        <taxon>Forsythieae</taxon>
        <taxon>Abeliophyllum</taxon>
    </lineage>
</organism>
<evidence type="ECO:0000313" key="2">
    <source>
        <dbReference type="EMBL" id="KAL2534429.1"/>
    </source>
</evidence>
<feature type="region of interest" description="Disordered" evidence="1">
    <location>
        <begin position="1"/>
        <end position="75"/>
    </location>
</feature>
<evidence type="ECO:0000313" key="3">
    <source>
        <dbReference type="Proteomes" id="UP001604336"/>
    </source>
</evidence>
<protein>
    <submittedName>
        <fullName evidence="2">Ovule protein</fullName>
    </submittedName>
</protein>
<name>A0ABD1VAR4_9LAMI</name>
<proteinExistence type="predicted"/>
<dbReference type="PANTHER" id="PTHR46524">
    <property type="entry name" value="CW-TYPE ZINC FINGER"/>
    <property type="match status" value="1"/>
</dbReference>
<dbReference type="PANTHER" id="PTHR46524:SF12">
    <property type="entry name" value="CW-TYPE DOMAIN-CONTAINING PROTEIN"/>
    <property type="match status" value="1"/>
</dbReference>
<dbReference type="AlphaFoldDB" id="A0ABD1VAR4"/>
<sequence length="175" mass="19797">MMQIPRKKSKRESDQHSNVKKINPEGAVDLDDFQTSGGDLGRFGHGSYSGLPNKVALKEKKKNRGKNPIDKSIEKERQVRKYRAKLPLHLTMDAIESLRKDLRSEPLSMAATSSSSKIFDSRKTRVNCKKVKGSPEESVSSSSMRMSNLNKVLLVRMETTKKVDSMLNDFSQIRK</sequence>
<reference evidence="3" key="1">
    <citation type="submission" date="2024-07" db="EMBL/GenBank/DDBJ databases">
        <title>Two chromosome-level genome assemblies of Korean endemic species Abeliophyllum distichum and Forsythia ovata (Oleaceae).</title>
        <authorList>
            <person name="Jang H."/>
        </authorList>
    </citation>
    <scope>NUCLEOTIDE SEQUENCE [LARGE SCALE GENOMIC DNA]</scope>
</reference>
<gene>
    <name evidence="2" type="ORF">Adt_07780</name>
</gene>
<feature type="compositionally biased region" description="Basic residues" evidence="1">
    <location>
        <begin position="1"/>
        <end position="10"/>
    </location>
</feature>
<evidence type="ECO:0000256" key="1">
    <source>
        <dbReference type="SAM" id="MobiDB-lite"/>
    </source>
</evidence>
<comment type="caution">
    <text evidence="2">The sequence shown here is derived from an EMBL/GenBank/DDBJ whole genome shotgun (WGS) entry which is preliminary data.</text>
</comment>
<keyword evidence="3" id="KW-1185">Reference proteome</keyword>
<accession>A0ABD1VAR4</accession>